<comment type="similarity">
    <text evidence="2">Belongs to the carotenoid oxygenase family.</text>
</comment>
<accession>A0A2T1GK86</accession>
<evidence type="ECO:0000256" key="2">
    <source>
        <dbReference type="ARBA" id="ARBA00006787"/>
    </source>
</evidence>
<keyword evidence="7" id="KW-1185">Reference proteome</keyword>
<keyword evidence="5" id="KW-0408">Iron</keyword>
<dbReference type="RefSeq" id="WP_106301145.1">
    <property type="nucleotide sequence ID" value="NZ_PVWO01000042.1"/>
</dbReference>
<evidence type="ECO:0000256" key="4">
    <source>
        <dbReference type="ARBA" id="ARBA00023002"/>
    </source>
</evidence>
<keyword evidence="4" id="KW-0560">Oxidoreductase</keyword>
<dbReference type="OrthoDB" id="972944at2"/>
<dbReference type="GO" id="GO:0010436">
    <property type="term" value="F:carotenoid dioxygenase activity"/>
    <property type="evidence" value="ECO:0007669"/>
    <property type="project" value="TreeGrafter"/>
</dbReference>
<evidence type="ECO:0000313" key="6">
    <source>
        <dbReference type="EMBL" id="PSB58251.1"/>
    </source>
</evidence>
<keyword evidence="3" id="KW-0479">Metal-binding</keyword>
<evidence type="ECO:0000256" key="1">
    <source>
        <dbReference type="ARBA" id="ARBA00001954"/>
    </source>
</evidence>
<evidence type="ECO:0000313" key="7">
    <source>
        <dbReference type="Proteomes" id="UP000238937"/>
    </source>
</evidence>
<evidence type="ECO:0000256" key="3">
    <source>
        <dbReference type="ARBA" id="ARBA00022723"/>
    </source>
</evidence>
<reference evidence="6 7" key="1">
    <citation type="submission" date="2018-03" db="EMBL/GenBank/DDBJ databases">
        <title>The ancient ancestry and fast evolution of plastids.</title>
        <authorList>
            <person name="Moore K.R."/>
            <person name="Magnabosco C."/>
            <person name="Momper L."/>
            <person name="Gold D.A."/>
            <person name="Bosak T."/>
            <person name="Fournier G.P."/>
        </authorList>
    </citation>
    <scope>NUCLEOTIDE SEQUENCE [LARGE SCALE GENOMIC DNA]</scope>
    <source>
        <strain evidence="6 7">CCALA 037</strain>
    </source>
</reference>
<sequence>MSKNQTADPASGTVNFTPYSAIGTNLDDVSKRRREHDPTPLNLQVCWYVTPELAATLDPVILDRTSVDAQPIYGRLLTFDLETLTQLRDRLPDRIQSQIPVSWQLPADLWGYAFFACPLPPVTTFSADQYARGDRMVLNGDGMLYRLGFEDGRAILKTRMMKTPCYYADLAAQLVPKFDKIGYRFLDGGMVRHSLLLGTRNQMNTAFVATKEHLLATFDAARPHIIDPDSLELLEPIGAASNWQGLAPKQPAWLTQVFQPYSNPAHPVCDHLQCTDAPAGEFITANYSAGLSLLSAIDRFRRWYKGKLGRDGVILKNPWGAFTSLVRYRFDSKTFEKWRLVLPNGEPVIIQQAIHQMALTEDYIIVGDIAFKIELSQIFAPFLFGGIRKYSVKIGYWLSLVFLQLIQPIPYANLYLVKRSDLDRPISPGEEPTITAVKIILPREVSHFVTDYRNPNGKITLMSAHNGGWDVTEWIGEYDESVNLDCEKTPPLTKGIEAIAGVNNGLPSVPPQKCLRKEFRGFQPSPVDLNSVARYTIDANTGAVLEAHFLSDIGDNPSKCNTWSVSVNTHRNLNRDSQLETGEKITSLYWMGWGFTWETIPKRIYRAYRDRDNRVISIEGLPQSDMPATLLRIDTERMEIADSFEFPIGYLARSPQFIPSQEPLPDGKDPATHGYIVCVIMSDAEPDNPHTIAKDEIWVFHADDFKNKPIYRLSHPNINLGLTIHSTWIPKIEFGKYSEAERQAMRKQTLDRDFNPVVQAKIFPHTKTLFSEVVYPHYIKQTTEAELIDLWK</sequence>
<dbReference type="EMBL" id="PVWO01000042">
    <property type="protein sequence ID" value="PSB58251.1"/>
    <property type="molecule type" value="Genomic_DNA"/>
</dbReference>
<evidence type="ECO:0000256" key="5">
    <source>
        <dbReference type="ARBA" id="ARBA00023004"/>
    </source>
</evidence>
<proteinExistence type="inferred from homology"/>
<dbReference type="GO" id="GO:0046872">
    <property type="term" value="F:metal ion binding"/>
    <property type="evidence" value="ECO:0007669"/>
    <property type="project" value="UniProtKB-KW"/>
</dbReference>
<dbReference type="PANTHER" id="PTHR10543:SF89">
    <property type="entry name" value="CAROTENOID 9,10(9',10')-CLEAVAGE DIOXYGENASE 1"/>
    <property type="match status" value="1"/>
</dbReference>
<dbReference type="AlphaFoldDB" id="A0A2T1GK86"/>
<dbReference type="GO" id="GO:0016121">
    <property type="term" value="P:carotene catabolic process"/>
    <property type="evidence" value="ECO:0007669"/>
    <property type="project" value="TreeGrafter"/>
</dbReference>
<name>A0A2T1GK86_9CYAN</name>
<dbReference type="InterPro" id="IPR004294">
    <property type="entry name" value="Carotenoid_Oase"/>
</dbReference>
<dbReference type="PANTHER" id="PTHR10543">
    <property type="entry name" value="BETA-CAROTENE DIOXYGENASE"/>
    <property type="match status" value="1"/>
</dbReference>
<comment type="cofactor">
    <cofactor evidence="1">
        <name>Fe(2+)</name>
        <dbReference type="ChEBI" id="CHEBI:29033"/>
    </cofactor>
</comment>
<gene>
    <name evidence="6" type="ORF">C7B77_05450</name>
</gene>
<comment type="caution">
    <text evidence="6">The sequence shown here is derived from an EMBL/GenBank/DDBJ whole genome shotgun (WGS) entry which is preliminary data.</text>
</comment>
<protein>
    <recommendedName>
        <fullName evidence="8">Lignostilbene-alpha,beta-dioxygenase</fullName>
    </recommendedName>
</protein>
<dbReference type="Pfam" id="PF03055">
    <property type="entry name" value="RPE65"/>
    <property type="match status" value="1"/>
</dbReference>
<dbReference type="Proteomes" id="UP000238937">
    <property type="component" value="Unassembled WGS sequence"/>
</dbReference>
<organism evidence="6 7">
    <name type="scientific">Chamaesiphon polymorphus CCALA 037</name>
    <dbReference type="NCBI Taxonomy" id="2107692"/>
    <lineage>
        <taxon>Bacteria</taxon>
        <taxon>Bacillati</taxon>
        <taxon>Cyanobacteriota</taxon>
        <taxon>Cyanophyceae</taxon>
        <taxon>Gomontiellales</taxon>
        <taxon>Chamaesiphonaceae</taxon>
        <taxon>Chamaesiphon</taxon>
    </lineage>
</organism>
<evidence type="ECO:0008006" key="8">
    <source>
        <dbReference type="Google" id="ProtNLM"/>
    </source>
</evidence>